<evidence type="ECO:0000256" key="1">
    <source>
        <dbReference type="SAM" id="MobiDB-lite"/>
    </source>
</evidence>
<sequence length="682" mass="77906">MSDSEDQHPERDLEDDDELDDEDDDRLFTLAWRAMKERNGLFTGEEDVDDFLGEHGDVAKQARNGSPNLLHAIVDLLKNLDIHKLDDVQPLVKRLVQQYPYLLHTWNDRRQNPVFLAFSNKQPGLVEYIRKCCDKKPSAQRCLEKALEMSCNTEKDKTCLHLALETRSHPGLVLKLAKIANKNTLEAKDSNGKTLLHYAVKYSHCSDKRVEIIKAFIEQDEKVVTEHKKAKSSQPLETFLDLRDKSNSREIQESRGGEERQQEANINYGYRAADKDKNRVAGLPTRSEYEAALRQNDPTKSRVTRDLRAPEREDVVKTRDHNKDRGGTTLGQREKLRRKLREEEERKLREEEANSLENKRKTREIDGRDQSRDRANIGRQVPDHIQTGPAVAVVGRAGSERAPNTPIKRIFFDYKGLPVDILGDLIKKTFIAMQFDEVLKYVRFTNVTVRRRPTPREKAKGAGAELGLRDMEFFFEWLHNEGVRHILKLTVEENGGAVHSDEAIKTALDNVIVEHLDWQKMDSGVAAMQSFVHGANLRDCRCCKTSRPSISFADKRSPQREITGSSVATALAAGLAATIIYCFKTCALADKMARSHKHFQDTLGGVRFNEAHVGKIAQYPAMKTAFSNIGVVNDARFIQVWDLFEPVSQVLDDPNRRHEDRVESFIKLCSNLMDWKNEIRTT</sequence>
<gene>
    <name evidence="2" type="ORF">VP1G_04704</name>
</gene>
<feature type="region of interest" description="Disordered" evidence="1">
    <location>
        <begin position="225"/>
        <end position="384"/>
    </location>
</feature>
<feature type="compositionally biased region" description="Basic and acidic residues" evidence="1">
    <location>
        <begin position="240"/>
        <end position="262"/>
    </location>
</feature>
<evidence type="ECO:0000313" key="2">
    <source>
        <dbReference type="EMBL" id="KUI57357.1"/>
    </source>
</evidence>
<proteinExistence type="predicted"/>
<dbReference type="Gene3D" id="1.25.40.20">
    <property type="entry name" value="Ankyrin repeat-containing domain"/>
    <property type="match status" value="1"/>
</dbReference>
<dbReference type="InterPro" id="IPR036770">
    <property type="entry name" value="Ankyrin_rpt-contain_sf"/>
</dbReference>
<reference evidence="3" key="1">
    <citation type="submission" date="2014-12" db="EMBL/GenBank/DDBJ databases">
        <title>Genome Sequence of Valsa Canker Pathogens Uncovers a Specific Adaption of Colonization on Woody Bark.</title>
        <authorList>
            <person name="Yin Z."/>
            <person name="Liu H."/>
            <person name="Gao X."/>
            <person name="Li Z."/>
            <person name="Song N."/>
            <person name="Ke X."/>
            <person name="Dai Q."/>
            <person name="Wu Y."/>
            <person name="Sun Y."/>
            <person name="Xu J.-R."/>
            <person name="Kang Z.K."/>
            <person name="Wang L."/>
            <person name="Huang L."/>
        </authorList>
    </citation>
    <scope>NUCLEOTIDE SEQUENCE [LARGE SCALE GENOMIC DNA]</scope>
    <source>
        <strain evidence="3">SXYL134</strain>
    </source>
</reference>
<dbReference type="SUPFAM" id="SSF48403">
    <property type="entry name" value="Ankyrin repeat"/>
    <property type="match status" value="1"/>
</dbReference>
<name>A0A194V0A8_CYTMA</name>
<feature type="compositionally biased region" description="Acidic residues" evidence="1">
    <location>
        <begin position="12"/>
        <end position="22"/>
    </location>
</feature>
<feature type="compositionally biased region" description="Basic and acidic residues" evidence="1">
    <location>
        <begin position="340"/>
        <end position="376"/>
    </location>
</feature>
<protein>
    <submittedName>
        <fullName evidence="2">Uncharacterized protein</fullName>
    </submittedName>
</protein>
<evidence type="ECO:0000313" key="3">
    <source>
        <dbReference type="Proteomes" id="UP000078576"/>
    </source>
</evidence>
<dbReference type="Proteomes" id="UP000078576">
    <property type="component" value="Unassembled WGS sequence"/>
</dbReference>
<feature type="region of interest" description="Disordered" evidence="1">
    <location>
        <begin position="1"/>
        <end position="22"/>
    </location>
</feature>
<keyword evidence="3" id="KW-1185">Reference proteome</keyword>
<dbReference type="STRING" id="694573.A0A194V0A8"/>
<dbReference type="OrthoDB" id="5093543at2759"/>
<organism evidence="2 3">
    <name type="scientific">Cytospora mali</name>
    <name type="common">Apple Valsa canker fungus</name>
    <name type="synonym">Valsa mali</name>
    <dbReference type="NCBI Taxonomy" id="578113"/>
    <lineage>
        <taxon>Eukaryota</taxon>
        <taxon>Fungi</taxon>
        <taxon>Dikarya</taxon>
        <taxon>Ascomycota</taxon>
        <taxon>Pezizomycotina</taxon>
        <taxon>Sordariomycetes</taxon>
        <taxon>Sordariomycetidae</taxon>
        <taxon>Diaporthales</taxon>
        <taxon>Cytosporaceae</taxon>
        <taxon>Cytospora</taxon>
    </lineage>
</organism>
<feature type="compositionally biased region" description="Basic and acidic residues" evidence="1">
    <location>
        <begin position="287"/>
        <end position="326"/>
    </location>
</feature>
<accession>A0A194V0A8</accession>
<dbReference type="EMBL" id="KN714699">
    <property type="protein sequence ID" value="KUI57357.1"/>
    <property type="molecule type" value="Genomic_DNA"/>
</dbReference>
<dbReference type="AlphaFoldDB" id="A0A194V0A8"/>
<feature type="compositionally biased region" description="Basic and acidic residues" evidence="1">
    <location>
        <begin position="1"/>
        <end position="11"/>
    </location>
</feature>